<dbReference type="AlphaFoldDB" id="A0A8J7TKI6"/>
<comment type="caution">
    <text evidence="3">The sequence shown here is derived from an EMBL/GenBank/DDBJ whole genome shotgun (WGS) entry which is preliminary data.</text>
</comment>
<organism evidence="3 4">
    <name type="scientific">Candidatus Obscuribacter phosphatis</name>
    <dbReference type="NCBI Taxonomy" id="1906157"/>
    <lineage>
        <taxon>Bacteria</taxon>
        <taxon>Bacillati</taxon>
        <taxon>Candidatus Melainabacteria</taxon>
        <taxon>Candidatus Obscuribacterales</taxon>
        <taxon>Candidatus Obscuribacteraceae</taxon>
        <taxon>Candidatus Obscuribacter</taxon>
    </lineage>
</organism>
<dbReference type="GO" id="GO:0003677">
    <property type="term" value="F:DNA binding"/>
    <property type="evidence" value="ECO:0007669"/>
    <property type="project" value="InterPro"/>
</dbReference>
<evidence type="ECO:0000313" key="4">
    <source>
        <dbReference type="Proteomes" id="UP000664277"/>
    </source>
</evidence>
<dbReference type="EMBL" id="JAFLCK010000001">
    <property type="protein sequence ID" value="MBN8658775.1"/>
    <property type="molecule type" value="Genomic_DNA"/>
</dbReference>
<dbReference type="SUPFAM" id="SSF47413">
    <property type="entry name" value="lambda repressor-like DNA-binding domains"/>
    <property type="match status" value="1"/>
</dbReference>
<reference evidence="3" key="1">
    <citation type="submission" date="2021-02" db="EMBL/GenBank/DDBJ databases">
        <title>Genome-Resolved Metagenomics of a Microbial Community Performing Photosynthetic Biological Nutrient Removal.</title>
        <authorList>
            <person name="Mcdaniel E.A."/>
        </authorList>
    </citation>
    <scope>NUCLEOTIDE SEQUENCE</scope>
    <source>
        <strain evidence="3">UWPOB_OBS1</strain>
    </source>
</reference>
<name>A0A8J7TKI6_9BACT</name>
<dbReference type="InterPro" id="IPR010982">
    <property type="entry name" value="Lambda_DNA-bd_dom_sf"/>
</dbReference>
<proteinExistence type="predicted"/>
<dbReference type="Proteomes" id="UP000664277">
    <property type="component" value="Unassembled WGS sequence"/>
</dbReference>
<evidence type="ECO:0000313" key="3">
    <source>
        <dbReference type="EMBL" id="MBN8658775.1"/>
    </source>
</evidence>
<dbReference type="InterPro" id="IPR001387">
    <property type="entry name" value="Cro/C1-type_HTH"/>
</dbReference>
<keyword evidence="1" id="KW-0175">Coiled coil</keyword>
<feature type="domain" description="HTH cro/C1-type" evidence="2">
    <location>
        <begin position="83"/>
        <end position="136"/>
    </location>
</feature>
<accession>A0A8J7TKI6</accession>
<evidence type="ECO:0000256" key="1">
    <source>
        <dbReference type="SAM" id="Coils"/>
    </source>
</evidence>
<dbReference type="CDD" id="cd00093">
    <property type="entry name" value="HTH_XRE"/>
    <property type="match status" value="1"/>
</dbReference>
<sequence>MMKTDKELEAAKKQLSKLKELYETQLAELKGKGLSEAQAKDSLSSSWTYAMQCQEEIDLYEKLKRGELPPAEEFSSRGKYFVAARIARGMTQRELAEKLGTKESAVSRDERNEYHGISMDKMDRLAAVLNLKVLVC</sequence>
<evidence type="ECO:0000259" key="2">
    <source>
        <dbReference type="PROSITE" id="PS50943"/>
    </source>
</evidence>
<protein>
    <submittedName>
        <fullName evidence="3">Helix-turn-helix transcriptional regulator</fullName>
    </submittedName>
</protein>
<gene>
    <name evidence="3" type="ORF">J0M35_00310</name>
</gene>
<dbReference type="SMART" id="SM00530">
    <property type="entry name" value="HTH_XRE"/>
    <property type="match status" value="1"/>
</dbReference>
<dbReference type="Pfam" id="PF01381">
    <property type="entry name" value="HTH_3"/>
    <property type="match status" value="1"/>
</dbReference>
<feature type="coiled-coil region" evidence="1">
    <location>
        <begin position="1"/>
        <end position="32"/>
    </location>
</feature>
<dbReference type="Gene3D" id="1.10.260.40">
    <property type="entry name" value="lambda repressor-like DNA-binding domains"/>
    <property type="match status" value="1"/>
</dbReference>
<dbReference type="PROSITE" id="PS50943">
    <property type="entry name" value="HTH_CROC1"/>
    <property type="match status" value="1"/>
</dbReference>